<organism evidence="5 6">
    <name type="scientific">Flavihumibacter solisilvae</name>
    <dbReference type="NCBI Taxonomy" id="1349421"/>
    <lineage>
        <taxon>Bacteria</taxon>
        <taxon>Pseudomonadati</taxon>
        <taxon>Bacteroidota</taxon>
        <taxon>Chitinophagia</taxon>
        <taxon>Chitinophagales</taxon>
        <taxon>Chitinophagaceae</taxon>
        <taxon>Flavihumibacter</taxon>
    </lineage>
</organism>
<dbReference type="InterPro" id="IPR032280">
    <property type="entry name" value="DUF4985"/>
</dbReference>
<sequence>MMMNRLFCGFLVAGLIGFAACSKSSGPDVDPPVTPPIDTTSNKPGRNVVAWVDARSNVFGTYGRLNDTTQIKAVLDSLKEVGVTGLVIDVKGSSGFTMYPSNIAKQLTSLDGKSLPEGVDYVSYMIQESRKRNFKVYASIVTMVEGDGGRRFGTVFDDPNFAQYESVVCDVNGNRVKVSETGRNAFVNPAQPAVQERALNIIKEIVQKYEIDGLVLDYCRYTDIDADFSDYSKSQFIDFLKAKYNDNAAATMNFPKDIVNTWTMSGDRVIPNSTGKYYGKWLLYRASVIHDFVEKARAAVKATKPSVKFGVYVGAWYTTYYSVGVNWASNEYDPFNDQAVRFDWAYPGYKETGYAEELEFLMTGNYFTQIRLSENPATANLTYHWWSIEGSLNGIKYVTKNKMPLYGSIDLGNVDWPSQQRISEAMKYILNNTSGGIMLFDVVHVYAPQYNRLKQPLWNALREGLKQ</sequence>
<keyword evidence="6" id="KW-1185">Reference proteome</keyword>
<dbReference type="Gene3D" id="3.20.20.80">
    <property type="entry name" value="Glycosidases"/>
    <property type="match status" value="1"/>
</dbReference>
<dbReference type="AlphaFoldDB" id="A0A0C1IUB8"/>
<protein>
    <recommendedName>
        <fullName evidence="7">S-layer protein</fullName>
    </recommendedName>
</protein>
<dbReference type="Pfam" id="PF02638">
    <property type="entry name" value="GHL10"/>
    <property type="match status" value="1"/>
</dbReference>
<keyword evidence="1 2" id="KW-0732">Signal</keyword>
<proteinExistence type="predicted"/>
<dbReference type="SUPFAM" id="SSF51445">
    <property type="entry name" value="(Trans)glycosidases"/>
    <property type="match status" value="1"/>
</dbReference>
<feature type="chain" id="PRO_5002133589" description="S-layer protein" evidence="2">
    <location>
        <begin position="20"/>
        <end position="467"/>
    </location>
</feature>
<feature type="signal peptide" evidence="2">
    <location>
        <begin position="1"/>
        <end position="19"/>
    </location>
</feature>
<dbReference type="Pfam" id="PF16373">
    <property type="entry name" value="DUF4985"/>
    <property type="match status" value="1"/>
</dbReference>
<feature type="domain" description="Glycosyl hydrolase-like 10" evidence="3">
    <location>
        <begin position="65"/>
        <end position="321"/>
    </location>
</feature>
<dbReference type="PROSITE" id="PS51257">
    <property type="entry name" value="PROKAR_LIPOPROTEIN"/>
    <property type="match status" value="1"/>
</dbReference>
<dbReference type="EMBL" id="JSVC01000015">
    <property type="protein sequence ID" value="KIC94064.1"/>
    <property type="molecule type" value="Genomic_DNA"/>
</dbReference>
<feature type="domain" description="DUF4985" evidence="4">
    <location>
        <begin position="341"/>
        <end position="447"/>
    </location>
</feature>
<reference evidence="5 6" key="1">
    <citation type="submission" date="2014-11" db="EMBL/GenBank/DDBJ databases">
        <title>Genome sequence of Flavihumibacter solisilvae 3-3.</title>
        <authorList>
            <person name="Zhou G."/>
            <person name="Li M."/>
            <person name="Wang G."/>
        </authorList>
    </citation>
    <scope>NUCLEOTIDE SEQUENCE [LARGE SCALE GENOMIC DNA]</scope>
    <source>
        <strain evidence="5 6">3-3</strain>
    </source>
</reference>
<evidence type="ECO:0000259" key="3">
    <source>
        <dbReference type="Pfam" id="PF02638"/>
    </source>
</evidence>
<evidence type="ECO:0000259" key="4">
    <source>
        <dbReference type="Pfam" id="PF16373"/>
    </source>
</evidence>
<evidence type="ECO:0000313" key="5">
    <source>
        <dbReference type="EMBL" id="KIC94064.1"/>
    </source>
</evidence>
<dbReference type="Proteomes" id="UP000031408">
    <property type="component" value="Unassembled WGS sequence"/>
</dbReference>
<dbReference type="PANTHER" id="PTHR43405:SF1">
    <property type="entry name" value="GLYCOSYL HYDROLASE DIGH"/>
    <property type="match status" value="1"/>
</dbReference>
<dbReference type="InterPro" id="IPR017853">
    <property type="entry name" value="GH"/>
</dbReference>
<dbReference type="InterPro" id="IPR003790">
    <property type="entry name" value="GHL10"/>
</dbReference>
<evidence type="ECO:0000256" key="1">
    <source>
        <dbReference type="ARBA" id="ARBA00022729"/>
    </source>
</evidence>
<comment type="caution">
    <text evidence="5">The sequence shown here is derived from an EMBL/GenBank/DDBJ whole genome shotgun (WGS) entry which is preliminary data.</text>
</comment>
<evidence type="ECO:0000256" key="2">
    <source>
        <dbReference type="SAM" id="SignalP"/>
    </source>
</evidence>
<dbReference type="PANTHER" id="PTHR43405">
    <property type="entry name" value="GLYCOSYL HYDROLASE DIGH"/>
    <property type="match status" value="1"/>
</dbReference>
<dbReference type="InterPro" id="IPR052177">
    <property type="entry name" value="Divisome_Glycosyl_Hydrolase"/>
</dbReference>
<accession>A0A0C1IUB8</accession>
<dbReference type="STRING" id="1349421.OI18_13745"/>
<evidence type="ECO:0000313" key="6">
    <source>
        <dbReference type="Proteomes" id="UP000031408"/>
    </source>
</evidence>
<evidence type="ECO:0008006" key="7">
    <source>
        <dbReference type="Google" id="ProtNLM"/>
    </source>
</evidence>
<name>A0A0C1IUB8_9BACT</name>
<gene>
    <name evidence="5" type="ORF">OI18_13745</name>
</gene>